<dbReference type="EMBL" id="LACI01001272">
    <property type="protein sequence ID" value="KJU84839.1"/>
    <property type="molecule type" value="Genomic_DNA"/>
</dbReference>
<proteinExistence type="predicted"/>
<sequence length="104" mass="11774">MTTYDINIRDLNRDLEARQETLNTQAADNAQSKEELKRIDGEIAQKDSELQALAVQQKKRDEVAGTLEKTLNALREAYMDKMILDNDLQSIDNKAALIAQAVRL</sequence>
<protein>
    <submittedName>
        <fullName evidence="1">Magnetosome protein Man5-Cter</fullName>
    </submittedName>
</protein>
<gene>
    <name evidence="1" type="ORF">MBAV_002962</name>
</gene>
<reference evidence="1 2" key="1">
    <citation type="submission" date="2015-02" db="EMBL/GenBank/DDBJ databases">
        <title>Single-cell genomics of uncultivated deep-branching MTB reveals a conserved set of magnetosome genes.</title>
        <authorList>
            <person name="Kolinko S."/>
            <person name="Richter M."/>
            <person name="Glockner F.O."/>
            <person name="Brachmann A."/>
            <person name="Schuler D."/>
        </authorList>
    </citation>
    <scope>NUCLEOTIDE SEQUENCE [LARGE SCALE GENOMIC DNA]</scope>
    <source>
        <strain evidence="1">TM-1</strain>
    </source>
</reference>
<keyword evidence="2" id="KW-1185">Reference proteome</keyword>
<dbReference type="AlphaFoldDB" id="A0A0F3GSE5"/>
<name>A0A0F3GSE5_9BACT</name>
<comment type="caution">
    <text evidence="1">The sequence shown here is derived from an EMBL/GenBank/DDBJ whole genome shotgun (WGS) entry which is preliminary data.</text>
</comment>
<evidence type="ECO:0000313" key="1">
    <source>
        <dbReference type="EMBL" id="KJU84839.1"/>
    </source>
</evidence>
<organism evidence="1 2">
    <name type="scientific">Candidatus Magnetobacterium bavaricum</name>
    <dbReference type="NCBI Taxonomy" id="29290"/>
    <lineage>
        <taxon>Bacteria</taxon>
        <taxon>Pseudomonadati</taxon>
        <taxon>Nitrospirota</taxon>
        <taxon>Thermodesulfovibrionia</taxon>
        <taxon>Thermodesulfovibrionales</taxon>
        <taxon>Candidatus Magnetobacteriaceae</taxon>
        <taxon>Candidatus Magnetobacterium</taxon>
    </lineage>
</organism>
<accession>A0A0F3GSE5</accession>
<dbReference type="Proteomes" id="UP000033423">
    <property type="component" value="Unassembled WGS sequence"/>
</dbReference>
<evidence type="ECO:0000313" key="2">
    <source>
        <dbReference type="Proteomes" id="UP000033423"/>
    </source>
</evidence>